<dbReference type="PROSITE" id="PS50088">
    <property type="entry name" value="ANK_REPEAT"/>
    <property type="match status" value="2"/>
</dbReference>
<evidence type="ECO:0000256" key="4">
    <source>
        <dbReference type="SAM" id="MobiDB-lite"/>
    </source>
</evidence>
<organism evidence="5">
    <name type="scientific">Craspedostauros australis</name>
    <dbReference type="NCBI Taxonomy" id="1486917"/>
    <lineage>
        <taxon>Eukaryota</taxon>
        <taxon>Sar</taxon>
        <taxon>Stramenopiles</taxon>
        <taxon>Ochrophyta</taxon>
        <taxon>Bacillariophyta</taxon>
        <taxon>Bacillariophyceae</taxon>
        <taxon>Bacillariophycidae</taxon>
        <taxon>Naviculales</taxon>
        <taxon>Naviculaceae</taxon>
        <taxon>Craspedostauros</taxon>
    </lineage>
</organism>
<dbReference type="EMBL" id="HBEF01022594">
    <property type="protein sequence ID" value="CAD8341841.1"/>
    <property type="molecule type" value="Transcribed_RNA"/>
</dbReference>
<name>A0A7R9ZRY0_9STRA</name>
<dbReference type="SMART" id="SM00248">
    <property type="entry name" value="ANK"/>
    <property type="match status" value="4"/>
</dbReference>
<feature type="compositionally biased region" description="Basic residues" evidence="4">
    <location>
        <begin position="253"/>
        <end position="263"/>
    </location>
</feature>
<feature type="repeat" description="ANK" evidence="3">
    <location>
        <begin position="164"/>
        <end position="197"/>
    </location>
</feature>
<evidence type="ECO:0000256" key="1">
    <source>
        <dbReference type="ARBA" id="ARBA00022737"/>
    </source>
</evidence>
<dbReference type="InterPro" id="IPR050889">
    <property type="entry name" value="Dendritic_Spine_Reg/Scaffold"/>
</dbReference>
<dbReference type="PANTHER" id="PTHR24166:SF48">
    <property type="entry name" value="PROTEIN VAPYRIN"/>
    <property type="match status" value="1"/>
</dbReference>
<dbReference type="Gene3D" id="1.25.40.20">
    <property type="entry name" value="Ankyrin repeat-containing domain"/>
    <property type="match status" value="1"/>
</dbReference>
<gene>
    <name evidence="5" type="ORF">CAUS1442_LOCUS13976</name>
</gene>
<dbReference type="Pfam" id="PF00023">
    <property type="entry name" value="Ank"/>
    <property type="match status" value="2"/>
</dbReference>
<sequence>MADFLMACDSINADINTNVQNNEGNTSLHLAYGSGFVLDVNDTAKLSHLYNFLQRDVVPSRKLNDVCYGEANDMITQLMDRAQALASIPNHDGDTPVHLACRHGDMPRLQVLIGTAYARESIDATWRNKDGDTPLHLVREDVDMVKLLLNSANVKTDVNLRNRNGDTPLHCAAKQNAHELVDYLLTVEGIDPNVQNSFGNTALHCASARGSCDIVMEMIQCSAKVDRNIRNHDGNTPSEVSRQPRPAVVAAVRQRKRAKVDRS</sequence>
<reference evidence="5" key="1">
    <citation type="submission" date="2021-01" db="EMBL/GenBank/DDBJ databases">
        <authorList>
            <person name="Corre E."/>
            <person name="Pelletier E."/>
            <person name="Niang G."/>
            <person name="Scheremetjew M."/>
            <person name="Finn R."/>
            <person name="Kale V."/>
            <person name="Holt S."/>
            <person name="Cochrane G."/>
            <person name="Meng A."/>
            <person name="Brown T."/>
            <person name="Cohen L."/>
        </authorList>
    </citation>
    <scope>NUCLEOTIDE SEQUENCE</scope>
    <source>
        <strain evidence="5">CCMP3328</strain>
    </source>
</reference>
<proteinExistence type="predicted"/>
<dbReference type="PANTHER" id="PTHR24166">
    <property type="entry name" value="ROLLING PEBBLES, ISOFORM B"/>
    <property type="match status" value="1"/>
</dbReference>
<dbReference type="InterPro" id="IPR036770">
    <property type="entry name" value="Ankyrin_rpt-contain_sf"/>
</dbReference>
<feature type="repeat" description="ANK" evidence="3">
    <location>
        <begin position="92"/>
        <end position="113"/>
    </location>
</feature>
<keyword evidence="1" id="KW-0677">Repeat</keyword>
<evidence type="ECO:0000256" key="2">
    <source>
        <dbReference type="ARBA" id="ARBA00023043"/>
    </source>
</evidence>
<dbReference type="AlphaFoldDB" id="A0A7R9ZRY0"/>
<evidence type="ECO:0000313" key="5">
    <source>
        <dbReference type="EMBL" id="CAD8341841.1"/>
    </source>
</evidence>
<feature type="region of interest" description="Disordered" evidence="4">
    <location>
        <begin position="229"/>
        <end position="263"/>
    </location>
</feature>
<dbReference type="Pfam" id="PF12796">
    <property type="entry name" value="Ank_2"/>
    <property type="match status" value="1"/>
</dbReference>
<evidence type="ECO:0000256" key="3">
    <source>
        <dbReference type="PROSITE-ProRule" id="PRU00023"/>
    </source>
</evidence>
<dbReference type="InterPro" id="IPR002110">
    <property type="entry name" value="Ankyrin_rpt"/>
</dbReference>
<feature type="compositionally biased region" description="Low complexity" evidence="4">
    <location>
        <begin position="243"/>
        <end position="252"/>
    </location>
</feature>
<protein>
    <submittedName>
        <fullName evidence="5">Uncharacterized protein</fullName>
    </submittedName>
</protein>
<accession>A0A7R9ZRY0</accession>
<dbReference type="PROSITE" id="PS50297">
    <property type="entry name" value="ANK_REP_REGION"/>
    <property type="match status" value="2"/>
</dbReference>
<keyword evidence="2 3" id="KW-0040">ANK repeat</keyword>
<dbReference type="SUPFAM" id="SSF48403">
    <property type="entry name" value="Ankyrin repeat"/>
    <property type="match status" value="1"/>
</dbReference>